<evidence type="ECO:0000256" key="12">
    <source>
        <dbReference type="SAM" id="MobiDB-lite"/>
    </source>
</evidence>
<feature type="domain" description="Peroxisome membrane anchor protein Pex14p N-terminal" evidence="13">
    <location>
        <begin position="51"/>
        <end position="95"/>
    </location>
</feature>
<evidence type="ECO:0000256" key="5">
    <source>
        <dbReference type="ARBA" id="ARBA00023136"/>
    </source>
</evidence>
<dbReference type="OMA" id="AARKFML"/>
<protein>
    <recommendedName>
        <fullName evidence="7 10">Peroxisomal membrane protein PEX14</fullName>
    </recommendedName>
    <alternativeName>
        <fullName evidence="8 10">Peroxin-14</fullName>
    </alternativeName>
</protein>
<dbReference type="OrthoDB" id="441517at2759"/>
<organism evidence="14 15">
    <name type="scientific">Rhipicephalus microplus</name>
    <name type="common">Cattle tick</name>
    <name type="synonym">Boophilus microplus</name>
    <dbReference type="NCBI Taxonomy" id="6941"/>
    <lineage>
        <taxon>Eukaryota</taxon>
        <taxon>Metazoa</taxon>
        <taxon>Ecdysozoa</taxon>
        <taxon>Arthropoda</taxon>
        <taxon>Chelicerata</taxon>
        <taxon>Arachnida</taxon>
        <taxon>Acari</taxon>
        <taxon>Parasitiformes</taxon>
        <taxon>Ixodida</taxon>
        <taxon>Ixodoidea</taxon>
        <taxon>Ixodidae</taxon>
        <taxon>Rhipicephalinae</taxon>
        <taxon>Rhipicephalus</taxon>
        <taxon>Boophilus</taxon>
    </lineage>
</organism>
<dbReference type="Pfam" id="PF04695">
    <property type="entry name" value="Pex14_N"/>
    <property type="match status" value="1"/>
</dbReference>
<dbReference type="PANTHER" id="PTHR23058">
    <property type="entry name" value="PEROXISOMAL MEMBRANE PROTEIN PEX14"/>
    <property type="match status" value="1"/>
</dbReference>
<keyword evidence="15" id="KW-1185">Reference proteome</keyword>
<dbReference type="GO" id="GO:0005102">
    <property type="term" value="F:signaling receptor binding"/>
    <property type="evidence" value="ECO:0007669"/>
    <property type="project" value="TreeGrafter"/>
</dbReference>
<feature type="compositionally biased region" description="Polar residues" evidence="12">
    <location>
        <begin position="17"/>
        <end position="27"/>
    </location>
</feature>
<dbReference type="EMBL" id="JABSTU010000001">
    <property type="protein sequence ID" value="KAH8041968.1"/>
    <property type="molecule type" value="Genomic_DNA"/>
</dbReference>
<feature type="region of interest" description="Disordered" evidence="12">
    <location>
        <begin position="256"/>
        <end position="319"/>
    </location>
</feature>
<sequence length="319" mass="34989">MADSDPSIDTPPAGNGVVNSGIPSSTDALEETCPRADNKSEVRTTVPQIPRENLVATAVNFLENPRVQGSPLSQKRAFLLKKGLTAEEIDEAIERARIGKTDTVAQHGLVPYPTLPPQLPPPPPPHLLQPEYSIWSHLSHVSSSIVIIGVASYGAYYVYKRYIEPYLRGWDGPRSKPDRLSQVQEQISALTEAIQQLREAVASLESAVAEDRRLRKPAEALDSAKQDRTISELKSEVSSVKALLLSRNQFLRAPKLTPSAPSIPTWQLSSNSAEKAEENGTVFESSEPEESEEQSSKSAEEPMESRKEELLHNRPTGLA</sequence>
<feature type="compositionally biased region" description="Polar residues" evidence="12">
    <location>
        <begin position="259"/>
        <end position="273"/>
    </location>
</feature>
<dbReference type="GO" id="GO:0005778">
    <property type="term" value="C:peroxisomal membrane"/>
    <property type="evidence" value="ECO:0007669"/>
    <property type="project" value="UniProtKB-SubCell"/>
</dbReference>
<evidence type="ECO:0000256" key="8">
    <source>
        <dbReference type="ARBA" id="ARBA00029691"/>
    </source>
</evidence>
<evidence type="ECO:0000256" key="7">
    <source>
        <dbReference type="ARBA" id="ARBA00029502"/>
    </source>
</evidence>
<dbReference type="InterPro" id="IPR036388">
    <property type="entry name" value="WH-like_DNA-bd_sf"/>
</dbReference>
<keyword evidence="4" id="KW-0811">Translocation</keyword>
<dbReference type="InterPro" id="IPR025655">
    <property type="entry name" value="PEX14"/>
</dbReference>
<dbReference type="Gene3D" id="1.10.10.10">
    <property type="entry name" value="Winged helix-like DNA-binding domain superfamily/Winged helix DNA-binding domain"/>
    <property type="match status" value="1"/>
</dbReference>
<name>A0A9J6F8I9_RHIMP</name>
<keyword evidence="6 10" id="KW-0576">Peroxisome</keyword>
<keyword evidence="5 10" id="KW-0472">Membrane</keyword>
<dbReference type="GO" id="GO:1990429">
    <property type="term" value="C:peroxisomal importomer complex"/>
    <property type="evidence" value="ECO:0007669"/>
    <property type="project" value="TreeGrafter"/>
</dbReference>
<feature type="coiled-coil region" evidence="11">
    <location>
        <begin position="180"/>
        <end position="214"/>
    </location>
</feature>
<comment type="function">
    <text evidence="10">Component of the PEX13-PEX14 docking complex, a translocon channel that specifically mediates the import of peroxisomal cargo proteins bound to PEX5 receptor. The PEX13-PEX14 docking complex forms a large import pore which can be opened to a diameter of about 9 nm. Mechanistically, PEX5 receptor along with cargo proteins associates with the PEX14 subunit of the PEX13-PEX14 docking complex in the cytosol, leading to the insertion of the receptor into the organelle membrane with the concomitant translocation of the cargo into the peroxisome matrix.</text>
</comment>
<dbReference type="GO" id="GO:0016560">
    <property type="term" value="P:protein import into peroxisome matrix, docking"/>
    <property type="evidence" value="ECO:0007669"/>
    <property type="project" value="UniProtKB-UniRule"/>
</dbReference>
<comment type="similarity">
    <text evidence="1 10">Belongs to the peroxin-14 family.</text>
</comment>
<evidence type="ECO:0000256" key="9">
    <source>
        <dbReference type="ARBA" id="ARBA00046271"/>
    </source>
</evidence>
<keyword evidence="11" id="KW-0175">Coiled coil</keyword>
<evidence type="ECO:0000313" key="15">
    <source>
        <dbReference type="Proteomes" id="UP000821866"/>
    </source>
</evidence>
<evidence type="ECO:0000256" key="10">
    <source>
        <dbReference type="RuleBase" id="RU367032"/>
    </source>
</evidence>
<comment type="caution">
    <text evidence="14">The sequence shown here is derived from an EMBL/GenBank/DDBJ whole genome shotgun (WGS) entry which is preliminary data.</text>
</comment>
<gene>
    <name evidence="14" type="ORF">HPB51_019709</name>
</gene>
<evidence type="ECO:0000313" key="14">
    <source>
        <dbReference type="EMBL" id="KAH8041968.1"/>
    </source>
</evidence>
<keyword evidence="3 10" id="KW-0653">Protein transport</keyword>
<evidence type="ECO:0000256" key="4">
    <source>
        <dbReference type="ARBA" id="ARBA00023010"/>
    </source>
</evidence>
<proteinExistence type="inferred from homology"/>
<evidence type="ECO:0000259" key="13">
    <source>
        <dbReference type="Pfam" id="PF04695"/>
    </source>
</evidence>
<dbReference type="PANTHER" id="PTHR23058:SF0">
    <property type="entry name" value="PEROXISOMAL MEMBRANE PROTEIN PEX14"/>
    <property type="match status" value="1"/>
</dbReference>
<dbReference type="Proteomes" id="UP000821866">
    <property type="component" value="Chromosome 1"/>
</dbReference>
<reference evidence="14" key="2">
    <citation type="submission" date="2021-09" db="EMBL/GenBank/DDBJ databases">
        <authorList>
            <person name="Jia N."/>
            <person name="Wang J."/>
            <person name="Shi W."/>
            <person name="Du L."/>
            <person name="Sun Y."/>
            <person name="Zhan W."/>
            <person name="Jiang J."/>
            <person name="Wang Q."/>
            <person name="Zhang B."/>
            <person name="Ji P."/>
            <person name="Sakyi L.B."/>
            <person name="Cui X."/>
            <person name="Yuan T."/>
            <person name="Jiang B."/>
            <person name="Yang W."/>
            <person name="Lam T.T.-Y."/>
            <person name="Chang Q."/>
            <person name="Ding S."/>
            <person name="Wang X."/>
            <person name="Zhu J."/>
            <person name="Ruan X."/>
            <person name="Zhao L."/>
            <person name="Wei J."/>
            <person name="Que T."/>
            <person name="Du C."/>
            <person name="Cheng J."/>
            <person name="Dai P."/>
            <person name="Han X."/>
            <person name="Huang E."/>
            <person name="Gao Y."/>
            <person name="Liu J."/>
            <person name="Shao H."/>
            <person name="Ye R."/>
            <person name="Li L."/>
            <person name="Wei W."/>
            <person name="Wang X."/>
            <person name="Wang C."/>
            <person name="Huo Q."/>
            <person name="Li W."/>
            <person name="Guo W."/>
            <person name="Chen H."/>
            <person name="Chen S."/>
            <person name="Zhou L."/>
            <person name="Zhou L."/>
            <person name="Ni X."/>
            <person name="Tian J."/>
            <person name="Zhou Y."/>
            <person name="Sheng Y."/>
            <person name="Liu T."/>
            <person name="Pan Y."/>
            <person name="Xia L."/>
            <person name="Li J."/>
            <person name="Zhao F."/>
            <person name="Cao W."/>
        </authorList>
    </citation>
    <scope>NUCLEOTIDE SEQUENCE</scope>
    <source>
        <strain evidence="14">Rmic-2018</strain>
        <tissue evidence="14">Larvae</tissue>
    </source>
</reference>
<comment type="subcellular location">
    <subcellularLocation>
        <location evidence="9 10">Peroxisome membrane</location>
    </subcellularLocation>
</comment>
<evidence type="ECO:0000256" key="11">
    <source>
        <dbReference type="SAM" id="Coils"/>
    </source>
</evidence>
<evidence type="ECO:0000256" key="3">
    <source>
        <dbReference type="ARBA" id="ARBA00022927"/>
    </source>
</evidence>
<accession>A0A9J6F8I9</accession>
<feature type="region of interest" description="Disordered" evidence="12">
    <location>
        <begin position="1"/>
        <end position="44"/>
    </location>
</feature>
<feature type="compositionally biased region" description="Basic and acidic residues" evidence="12">
    <location>
        <begin position="294"/>
        <end position="312"/>
    </location>
</feature>
<evidence type="ECO:0000256" key="1">
    <source>
        <dbReference type="ARBA" id="ARBA00005443"/>
    </source>
</evidence>
<evidence type="ECO:0000256" key="2">
    <source>
        <dbReference type="ARBA" id="ARBA00022448"/>
    </source>
</evidence>
<reference evidence="14" key="1">
    <citation type="journal article" date="2020" name="Cell">
        <title>Large-Scale Comparative Analyses of Tick Genomes Elucidate Their Genetic Diversity and Vector Capacities.</title>
        <authorList>
            <consortium name="Tick Genome and Microbiome Consortium (TIGMIC)"/>
            <person name="Jia N."/>
            <person name="Wang J."/>
            <person name="Shi W."/>
            <person name="Du L."/>
            <person name="Sun Y."/>
            <person name="Zhan W."/>
            <person name="Jiang J.F."/>
            <person name="Wang Q."/>
            <person name="Zhang B."/>
            <person name="Ji P."/>
            <person name="Bell-Sakyi L."/>
            <person name="Cui X.M."/>
            <person name="Yuan T.T."/>
            <person name="Jiang B.G."/>
            <person name="Yang W.F."/>
            <person name="Lam T.T."/>
            <person name="Chang Q.C."/>
            <person name="Ding S.J."/>
            <person name="Wang X.J."/>
            <person name="Zhu J.G."/>
            <person name="Ruan X.D."/>
            <person name="Zhao L."/>
            <person name="Wei J.T."/>
            <person name="Ye R.Z."/>
            <person name="Que T.C."/>
            <person name="Du C.H."/>
            <person name="Zhou Y.H."/>
            <person name="Cheng J.X."/>
            <person name="Dai P.F."/>
            <person name="Guo W.B."/>
            <person name="Han X.H."/>
            <person name="Huang E.J."/>
            <person name="Li L.F."/>
            <person name="Wei W."/>
            <person name="Gao Y.C."/>
            <person name="Liu J.Z."/>
            <person name="Shao H.Z."/>
            <person name="Wang X."/>
            <person name="Wang C.C."/>
            <person name="Yang T.C."/>
            <person name="Huo Q.B."/>
            <person name="Li W."/>
            <person name="Chen H.Y."/>
            <person name="Chen S.E."/>
            <person name="Zhou L.G."/>
            <person name="Ni X.B."/>
            <person name="Tian J.H."/>
            <person name="Sheng Y."/>
            <person name="Liu T."/>
            <person name="Pan Y.S."/>
            <person name="Xia L.Y."/>
            <person name="Li J."/>
            <person name="Zhao F."/>
            <person name="Cao W.C."/>
        </authorList>
    </citation>
    <scope>NUCLEOTIDE SEQUENCE</scope>
    <source>
        <strain evidence="14">Rmic-2018</strain>
    </source>
</reference>
<evidence type="ECO:0000256" key="6">
    <source>
        <dbReference type="ARBA" id="ARBA00023140"/>
    </source>
</evidence>
<dbReference type="InterPro" id="IPR006785">
    <property type="entry name" value="Pex14_N"/>
</dbReference>
<dbReference type="VEuPathDB" id="VectorBase:LOC119176191"/>
<feature type="compositionally biased region" description="Basic and acidic residues" evidence="12">
    <location>
        <begin position="32"/>
        <end position="42"/>
    </location>
</feature>
<dbReference type="AlphaFoldDB" id="A0A9J6F8I9"/>
<keyword evidence="2 10" id="KW-0813">Transport</keyword>